<dbReference type="InterPro" id="IPR010982">
    <property type="entry name" value="Lambda_DNA-bd_dom_sf"/>
</dbReference>
<evidence type="ECO:0000313" key="2">
    <source>
        <dbReference type="EMBL" id="CQD02007.1"/>
    </source>
</evidence>
<dbReference type="InterPro" id="IPR001387">
    <property type="entry name" value="Cro/C1-type_HTH"/>
</dbReference>
<sequence length="251" mass="28695">MTNHTDNVSDVETDDCAGARHEVASHQLIPAIPPHARAVIDPPHVATEFFAKRFQELAGSVKVRMLDTDQVRKLTPLRIQRMLKEQAPDLPVSQTQIYRYFHGEAPPRLDVVYELARLFNVTPTYFVEGADEETPTVDARYESARSAHRDRAATIDPPHVATDYFATRFQALASSMNVRMLDTDRVRKLTPLRIQRMLKEQAPDLPVSQTQIYRYFHGEAPPRLDVVYELARLFGVPPTYFVPEEFLPEPE</sequence>
<evidence type="ECO:0000259" key="1">
    <source>
        <dbReference type="PROSITE" id="PS50943"/>
    </source>
</evidence>
<protein>
    <submittedName>
        <fullName evidence="2">Helix-turn-helix protein</fullName>
    </submittedName>
</protein>
<accession>A0A0U1CU15</accession>
<dbReference type="SMART" id="SM00530">
    <property type="entry name" value="HTH_XRE"/>
    <property type="match status" value="2"/>
</dbReference>
<dbReference type="EMBL" id="CTEC01000001">
    <property type="protein sequence ID" value="CQD02007.1"/>
    <property type="molecule type" value="Genomic_DNA"/>
</dbReference>
<proteinExistence type="predicted"/>
<evidence type="ECO:0000313" key="3">
    <source>
        <dbReference type="Proteomes" id="UP000199601"/>
    </source>
</evidence>
<feature type="domain" description="HTH cro/C1-type" evidence="1">
    <location>
        <begin position="207"/>
        <end position="241"/>
    </location>
</feature>
<reference evidence="3" key="1">
    <citation type="submission" date="2015-03" db="EMBL/GenBank/DDBJ databases">
        <authorList>
            <person name="Urmite Genomes"/>
        </authorList>
    </citation>
    <scope>NUCLEOTIDE SEQUENCE [LARGE SCALE GENOMIC DNA]</scope>
    <source>
        <strain evidence="3">CSUR P1344</strain>
    </source>
</reference>
<organism evidence="2 3">
    <name type="scientific">Mycobacterium europaeum</name>
    <dbReference type="NCBI Taxonomy" id="761804"/>
    <lineage>
        <taxon>Bacteria</taxon>
        <taxon>Bacillati</taxon>
        <taxon>Actinomycetota</taxon>
        <taxon>Actinomycetes</taxon>
        <taxon>Mycobacteriales</taxon>
        <taxon>Mycobacteriaceae</taxon>
        <taxon>Mycobacterium</taxon>
        <taxon>Mycobacterium simiae complex</taxon>
    </lineage>
</organism>
<dbReference type="GO" id="GO:0003677">
    <property type="term" value="F:DNA binding"/>
    <property type="evidence" value="ECO:0007669"/>
    <property type="project" value="InterPro"/>
</dbReference>
<keyword evidence="3" id="KW-1185">Reference proteome</keyword>
<dbReference type="CDD" id="cd00093">
    <property type="entry name" value="HTH_XRE"/>
    <property type="match status" value="2"/>
</dbReference>
<dbReference type="Proteomes" id="UP000199601">
    <property type="component" value="Unassembled WGS sequence"/>
</dbReference>
<feature type="domain" description="HTH cro/C1-type" evidence="1">
    <location>
        <begin position="92"/>
        <end position="126"/>
    </location>
</feature>
<name>A0A0U1CU15_9MYCO</name>
<dbReference type="AlphaFoldDB" id="A0A0U1CU15"/>
<gene>
    <name evidence="2" type="ORF">BN000_00060</name>
</gene>
<dbReference type="PROSITE" id="PS50943">
    <property type="entry name" value="HTH_CROC1"/>
    <property type="match status" value="2"/>
</dbReference>
<dbReference type="Gene3D" id="1.10.260.40">
    <property type="entry name" value="lambda repressor-like DNA-binding domains"/>
    <property type="match status" value="2"/>
</dbReference>
<dbReference type="SUPFAM" id="SSF47413">
    <property type="entry name" value="lambda repressor-like DNA-binding domains"/>
    <property type="match status" value="2"/>
</dbReference>
<dbReference type="Pfam" id="PF01381">
    <property type="entry name" value="HTH_3"/>
    <property type="match status" value="2"/>
</dbReference>